<dbReference type="AlphaFoldDB" id="A0A7Y2LY74"/>
<evidence type="ECO:0000313" key="19">
    <source>
        <dbReference type="EMBL" id="NNH02792.1"/>
    </source>
</evidence>
<evidence type="ECO:0000256" key="8">
    <source>
        <dbReference type="ARBA" id="ARBA00022967"/>
    </source>
</evidence>
<dbReference type="GO" id="GO:0042773">
    <property type="term" value="P:ATP synthesis coupled electron transport"/>
    <property type="evidence" value="ECO:0007669"/>
    <property type="project" value="TreeGrafter"/>
</dbReference>
<dbReference type="SUPFAM" id="SSF49503">
    <property type="entry name" value="Cupredoxins"/>
    <property type="match status" value="1"/>
</dbReference>
<dbReference type="Gene3D" id="2.60.40.420">
    <property type="entry name" value="Cupredoxins - blue copper proteins"/>
    <property type="match status" value="1"/>
</dbReference>
<dbReference type="InterPro" id="IPR036257">
    <property type="entry name" value="Cyt_c_oxidase_su2_TM_sf"/>
</dbReference>
<dbReference type="PANTHER" id="PTHR22888">
    <property type="entry name" value="CYTOCHROME C OXIDASE, SUBUNIT II"/>
    <property type="match status" value="1"/>
</dbReference>
<protein>
    <recommendedName>
        <fullName evidence="3">cytochrome-c oxidase</fullName>
        <ecNumber evidence="3">7.1.1.9</ecNumber>
    </recommendedName>
    <alternativeName>
        <fullName evidence="14">Cytochrome aa3 subunit 2</fullName>
    </alternativeName>
</protein>
<accession>A0A7Y2LY74</accession>
<evidence type="ECO:0000313" key="20">
    <source>
        <dbReference type="Proteomes" id="UP000543598"/>
    </source>
</evidence>
<dbReference type="InterPro" id="IPR014222">
    <property type="entry name" value="Cyt_c_oxidase_su2"/>
</dbReference>
<evidence type="ECO:0000256" key="15">
    <source>
        <dbReference type="ARBA" id="ARBA00047816"/>
    </source>
</evidence>
<evidence type="ECO:0000256" key="7">
    <source>
        <dbReference type="ARBA" id="ARBA00022723"/>
    </source>
</evidence>
<evidence type="ECO:0000256" key="3">
    <source>
        <dbReference type="ARBA" id="ARBA00012949"/>
    </source>
</evidence>
<dbReference type="GO" id="GO:0005507">
    <property type="term" value="F:copper ion binding"/>
    <property type="evidence" value="ECO:0007669"/>
    <property type="project" value="InterPro"/>
</dbReference>
<evidence type="ECO:0000256" key="17">
    <source>
        <dbReference type="SAM" id="Phobius"/>
    </source>
</evidence>
<keyword evidence="12 17" id="KW-0472">Membrane</keyword>
<keyword evidence="5" id="KW-0679">Respiratory chain</keyword>
<evidence type="ECO:0000256" key="5">
    <source>
        <dbReference type="ARBA" id="ARBA00022660"/>
    </source>
</evidence>
<dbReference type="InterPro" id="IPR001505">
    <property type="entry name" value="Copper_CuA"/>
</dbReference>
<dbReference type="GO" id="GO:0004129">
    <property type="term" value="F:cytochrome-c oxidase activity"/>
    <property type="evidence" value="ECO:0007669"/>
    <property type="project" value="UniProtKB-EC"/>
</dbReference>
<dbReference type="PROSITE" id="PS51257">
    <property type="entry name" value="PROKAR_LIPOPROTEIN"/>
    <property type="match status" value="1"/>
</dbReference>
<reference evidence="19 20" key="1">
    <citation type="submission" date="2020-05" db="EMBL/GenBank/DDBJ databases">
        <title>MicrobeNet Type strains.</title>
        <authorList>
            <person name="Nicholson A.C."/>
        </authorList>
    </citation>
    <scope>NUCLEOTIDE SEQUENCE [LARGE SCALE GENOMIC DNA]</scope>
    <source>
        <strain evidence="19 20">JCM 14282</strain>
    </source>
</reference>
<keyword evidence="7" id="KW-0479">Metal-binding</keyword>
<dbReference type="PANTHER" id="PTHR22888:SF9">
    <property type="entry name" value="CYTOCHROME C OXIDASE SUBUNIT 2"/>
    <property type="match status" value="1"/>
</dbReference>
<comment type="function">
    <text evidence="13">Subunits I and II form the functional core of the enzyme complex. Electrons originating in cytochrome c are transferred via heme a and Cu(A) to the binuclear center formed by heme a3 and Cu(B).</text>
</comment>
<proteinExistence type="inferred from homology"/>
<evidence type="ECO:0000256" key="16">
    <source>
        <dbReference type="SAM" id="MobiDB-lite"/>
    </source>
</evidence>
<keyword evidence="11" id="KW-0186">Copper</keyword>
<dbReference type="InterPro" id="IPR045187">
    <property type="entry name" value="CcO_II"/>
</dbReference>
<dbReference type="NCBIfam" id="TIGR02866">
    <property type="entry name" value="CoxB"/>
    <property type="match status" value="1"/>
</dbReference>
<dbReference type="InterPro" id="IPR008972">
    <property type="entry name" value="Cupredoxin"/>
</dbReference>
<gene>
    <name evidence="19" type="primary">coxB</name>
    <name evidence="19" type="ORF">HLA99_02805</name>
</gene>
<evidence type="ECO:0000256" key="14">
    <source>
        <dbReference type="ARBA" id="ARBA00031399"/>
    </source>
</evidence>
<evidence type="ECO:0000256" key="10">
    <source>
        <dbReference type="ARBA" id="ARBA00022989"/>
    </source>
</evidence>
<comment type="subcellular location">
    <subcellularLocation>
        <location evidence="1">Membrane</location>
        <topology evidence="1">Multi-pass membrane protein</topology>
    </subcellularLocation>
</comment>
<dbReference type="Gene3D" id="1.10.287.90">
    <property type="match status" value="1"/>
</dbReference>
<feature type="domain" description="Cytochrome oxidase subunit II copper A binding" evidence="18">
    <location>
        <begin position="131"/>
        <end position="266"/>
    </location>
</feature>
<dbReference type="PROSITE" id="PS00078">
    <property type="entry name" value="COX2"/>
    <property type="match status" value="1"/>
</dbReference>
<keyword evidence="9" id="KW-0249">Electron transport</keyword>
<evidence type="ECO:0000256" key="1">
    <source>
        <dbReference type="ARBA" id="ARBA00004141"/>
    </source>
</evidence>
<name>A0A7Y2LY74_9MICO</name>
<keyword evidence="20" id="KW-1185">Reference proteome</keyword>
<comment type="caution">
    <text evidence="19">The sequence shown here is derived from an EMBL/GenBank/DDBJ whole genome shotgun (WGS) entry which is preliminary data.</text>
</comment>
<feature type="region of interest" description="Disordered" evidence="16">
    <location>
        <begin position="274"/>
        <end position="298"/>
    </location>
</feature>
<dbReference type="SUPFAM" id="SSF81464">
    <property type="entry name" value="Cytochrome c oxidase subunit II-like, transmembrane region"/>
    <property type="match status" value="1"/>
</dbReference>
<dbReference type="Pfam" id="PF00116">
    <property type="entry name" value="COX2"/>
    <property type="match status" value="1"/>
</dbReference>
<evidence type="ECO:0000256" key="2">
    <source>
        <dbReference type="ARBA" id="ARBA00007866"/>
    </source>
</evidence>
<dbReference type="PRINTS" id="PR01166">
    <property type="entry name" value="CYCOXIDASEII"/>
</dbReference>
<keyword evidence="19" id="KW-0560">Oxidoreductase</keyword>
<evidence type="ECO:0000256" key="9">
    <source>
        <dbReference type="ARBA" id="ARBA00022982"/>
    </source>
</evidence>
<dbReference type="PROSITE" id="PS50857">
    <property type="entry name" value="COX2_CUA"/>
    <property type="match status" value="1"/>
</dbReference>
<evidence type="ECO:0000256" key="13">
    <source>
        <dbReference type="ARBA" id="ARBA00024688"/>
    </source>
</evidence>
<evidence type="ECO:0000256" key="12">
    <source>
        <dbReference type="ARBA" id="ARBA00023136"/>
    </source>
</evidence>
<dbReference type="RefSeq" id="WP_167040110.1">
    <property type="nucleotide sequence ID" value="NZ_BAAANA010000003.1"/>
</dbReference>
<organism evidence="19 20">
    <name type="scientific">Microbacterium ulmi</name>
    <dbReference type="NCBI Taxonomy" id="179095"/>
    <lineage>
        <taxon>Bacteria</taxon>
        <taxon>Bacillati</taxon>
        <taxon>Actinomycetota</taxon>
        <taxon>Actinomycetes</taxon>
        <taxon>Micrococcales</taxon>
        <taxon>Microbacteriaceae</taxon>
        <taxon>Microbacterium</taxon>
    </lineage>
</organism>
<keyword evidence="4" id="KW-0813">Transport</keyword>
<dbReference type="EMBL" id="JABEMB010000002">
    <property type="protein sequence ID" value="NNH02792.1"/>
    <property type="molecule type" value="Genomic_DNA"/>
</dbReference>
<dbReference type="InterPro" id="IPR002429">
    <property type="entry name" value="CcO_II-like_C"/>
</dbReference>
<feature type="transmembrane region" description="Helical" evidence="17">
    <location>
        <begin position="59"/>
        <end position="80"/>
    </location>
</feature>
<evidence type="ECO:0000259" key="18">
    <source>
        <dbReference type="PROSITE" id="PS50857"/>
    </source>
</evidence>
<keyword evidence="8" id="KW-1278">Translocase</keyword>
<feature type="transmembrane region" description="Helical" evidence="17">
    <location>
        <begin position="101"/>
        <end position="119"/>
    </location>
</feature>
<evidence type="ECO:0000256" key="11">
    <source>
        <dbReference type="ARBA" id="ARBA00023008"/>
    </source>
</evidence>
<sequence>MPSKRRLRWAALPLGVAAAVVLAGCTPTELNGFLPGFVEDGPATTDRTEMVSGLWVNSWLVLLAVGVITWGLMAWAAIVYRRRRGQSGLPVQLRYNMPIEIFYTIVPFVLVLGFFAFTARDQVTLETQWEDPDVSITAIGKQWSWDFQYDGEEEDNSDAVWTMGQQARPDAAGNVDQDALPTLYLPVDKTVTIKLASRDVIHSFWIIDFLYKKDMYQGHDNFWSFTPTREGTYAGKCAELCGEYHSMMLFNVKVVSEGEYEDYLESLRDAGQTGDVNDAYDRLQNWPGTGASEEEGDN</sequence>
<comment type="catalytic activity">
    <reaction evidence="15">
        <text>4 Fe(II)-[cytochrome c] + O2 + 8 H(+)(in) = 4 Fe(III)-[cytochrome c] + 2 H2O + 4 H(+)(out)</text>
        <dbReference type="Rhea" id="RHEA:11436"/>
        <dbReference type="Rhea" id="RHEA-COMP:10350"/>
        <dbReference type="Rhea" id="RHEA-COMP:14399"/>
        <dbReference type="ChEBI" id="CHEBI:15377"/>
        <dbReference type="ChEBI" id="CHEBI:15378"/>
        <dbReference type="ChEBI" id="CHEBI:15379"/>
        <dbReference type="ChEBI" id="CHEBI:29033"/>
        <dbReference type="ChEBI" id="CHEBI:29034"/>
        <dbReference type="EC" id="7.1.1.9"/>
    </reaction>
</comment>
<dbReference type="GO" id="GO:0016020">
    <property type="term" value="C:membrane"/>
    <property type="evidence" value="ECO:0007669"/>
    <property type="project" value="UniProtKB-SubCell"/>
</dbReference>
<evidence type="ECO:0000256" key="6">
    <source>
        <dbReference type="ARBA" id="ARBA00022692"/>
    </source>
</evidence>
<keyword evidence="6 17" id="KW-0812">Transmembrane</keyword>
<dbReference type="Proteomes" id="UP000543598">
    <property type="component" value="Unassembled WGS sequence"/>
</dbReference>
<comment type="similarity">
    <text evidence="2">Belongs to the cytochrome c oxidase subunit 2 family.</text>
</comment>
<keyword evidence="10 17" id="KW-1133">Transmembrane helix</keyword>
<dbReference type="GO" id="GO:0016491">
    <property type="term" value="F:oxidoreductase activity"/>
    <property type="evidence" value="ECO:0007669"/>
    <property type="project" value="UniProtKB-KW"/>
</dbReference>
<dbReference type="EC" id="7.1.1.9" evidence="3"/>
<evidence type="ECO:0000256" key="4">
    <source>
        <dbReference type="ARBA" id="ARBA00022448"/>
    </source>
</evidence>